<dbReference type="STRING" id="634436.SAMN05216361_3558"/>
<dbReference type="RefSeq" id="WP_073324529.1">
    <property type="nucleotide sequence ID" value="NZ_FQWD01000006.1"/>
</dbReference>
<dbReference type="PANTHER" id="PTHR47199:SF2">
    <property type="entry name" value="PHOTOSYSTEM II STABILITY_ASSEMBLY FACTOR HCF136, CHLOROPLASTIC"/>
    <property type="match status" value="1"/>
</dbReference>
<evidence type="ECO:0000313" key="2">
    <source>
        <dbReference type="EMBL" id="SHH04064.1"/>
    </source>
</evidence>
<dbReference type="PANTHER" id="PTHR47199">
    <property type="entry name" value="PHOTOSYSTEM II STABILITY/ASSEMBLY FACTOR HCF136, CHLOROPLASTIC"/>
    <property type="match status" value="1"/>
</dbReference>
<reference evidence="3" key="1">
    <citation type="submission" date="2016-11" db="EMBL/GenBank/DDBJ databases">
        <authorList>
            <person name="Varghese N."/>
            <person name="Submissions S."/>
        </authorList>
    </citation>
    <scope>NUCLEOTIDE SEQUENCE [LARGE SCALE GENOMIC DNA]</scope>
    <source>
        <strain evidence="3">CGMCC 1.8995</strain>
    </source>
</reference>
<protein>
    <submittedName>
        <fullName evidence="2">Uncharacterized protein</fullName>
    </submittedName>
</protein>
<accession>A0A1M5PQN3</accession>
<sequence>MHKLISSVLLLVFSLVCQAEQAYQAPLVRESLLLDIDTGAFTVAVGERGHILLKQGEEDFTQLEVPTQATLTAVTIVGDNIWAAGHDAIIIHSPDRGQSWEIQHNAPELERPFLDIVFFDEHQGLAIGAYGLFYQTSNGGESWESVRHASFLNPYDREYLEEIRKEDEDFYQQELESILPHLNRVSVASDNTLYLAGEAGLLAVSTDLGQSWERFDIEYTGSFFDIKMLADGSLVAAGLRGNIFVMQQDEQWMYLSTCNTATLNSIIETQQGVAFIGNNGVVVNATLPLSVSDYDPYASTSSCAVADGVAVTTTESKSALLNAATVQGETLVTAADGIYSLSLD</sequence>
<dbReference type="Gene3D" id="2.130.10.10">
    <property type="entry name" value="YVTN repeat-like/Quinoprotein amine dehydrogenase"/>
    <property type="match status" value="1"/>
</dbReference>
<evidence type="ECO:0000313" key="3">
    <source>
        <dbReference type="Proteomes" id="UP000184520"/>
    </source>
</evidence>
<dbReference type="InterPro" id="IPR015943">
    <property type="entry name" value="WD40/YVTN_repeat-like_dom_sf"/>
</dbReference>
<keyword evidence="1" id="KW-0732">Signal</keyword>
<proteinExistence type="predicted"/>
<name>A0A1M5PQN3_9ALTE</name>
<evidence type="ECO:0000256" key="1">
    <source>
        <dbReference type="SAM" id="SignalP"/>
    </source>
</evidence>
<organism evidence="2 3">
    <name type="scientific">Marisediminitalea aggregata</name>
    <dbReference type="NCBI Taxonomy" id="634436"/>
    <lineage>
        <taxon>Bacteria</taxon>
        <taxon>Pseudomonadati</taxon>
        <taxon>Pseudomonadota</taxon>
        <taxon>Gammaproteobacteria</taxon>
        <taxon>Alteromonadales</taxon>
        <taxon>Alteromonadaceae</taxon>
        <taxon>Marisediminitalea</taxon>
    </lineage>
</organism>
<dbReference type="EMBL" id="FQWD01000006">
    <property type="protein sequence ID" value="SHH04064.1"/>
    <property type="molecule type" value="Genomic_DNA"/>
</dbReference>
<keyword evidence="3" id="KW-1185">Reference proteome</keyword>
<dbReference type="InterPro" id="IPR036278">
    <property type="entry name" value="Sialidase_sf"/>
</dbReference>
<dbReference type="SUPFAM" id="SSF50939">
    <property type="entry name" value="Sialidases"/>
    <property type="match status" value="1"/>
</dbReference>
<dbReference type="Proteomes" id="UP000184520">
    <property type="component" value="Unassembled WGS sequence"/>
</dbReference>
<dbReference type="AlphaFoldDB" id="A0A1M5PQN3"/>
<gene>
    <name evidence="2" type="ORF">SAMN05216361_3558</name>
</gene>
<dbReference type="OrthoDB" id="9813892at2"/>
<feature type="signal peptide" evidence="1">
    <location>
        <begin position="1"/>
        <end position="19"/>
    </location>
</feature>
<feature type="chain" id="PRO_5012725589" evidence="1">
    <location>
        <begin position="20"/>
        <end position="344"/>
    </location>
</feature>